<dbReference type="GO" id="GO:0015293">
    <property type="term" value="F:symporter activity"/>
    <property type="evidence" value="ECO:0007669"/>
    <property type="project" value="TreeGrafter"/>
</dbReference>
<evidence type="ECO:0000256" key="8">
    <source>
        <dbReference type="ARBA" id="ARBA00023065"/>
    </source>
</evidence>
<keyword evidence="6 12" id="KW-1133">Transmembrane helix</keyword>
<name>A0A1I1XWH2_9BACI</name>
<accession>A0A1I1XWH2</accession>
<dbReference type="EMBL" id="FOMR01000008">
    <property type="protein sequence ID" value="SFE11621.1"/>
    <property type="molecule type" value="Genomic_DNA"/>
</dbReference>
<keyword evidence="10" id="KW-0739">Sodium transport</keyword>
<evidence type="ECO:0000256" key="9">
    <source>
        <dbReference type="ARBA" id="ARBA00023136"/>
    </source>
</evidence>
<feature type="transmembrane region" description="Helical" evidence="12">
    <location>
        <begin position="319"/>
        <end position="339"/>
    </location>
</feature>
<dbReference type="STRING" id="640948.SAMN05216238_108155"/>
<evidence type="ECO:0000256" key="10">
    <source>
        <dbReference type="ARBA" id="ARBA00023201"/>
    </source>
</evidence>
<gene>
    <name evidence="13" type="ORF">SAMN05216238_108155</name>
</gene>
<feature type="transmembrane region" description="Helical" evidence="12">
    <location>
        <begin position="151"/>
        <end position="174"/>
    </location>
</feature>
<evidence type="ECO:0000256" key="1">
    <source>
        <dbReference type="ARBA" id="ARBA00004651"/>
    </source>
</evidence>
<evidence type="ECO:0000256" key="5">
    <source>
        <dbReference type="ARBA" id="ARBA00022692"/>
    </source>
</evidence>
<evidence type="ECO:0000256" key="7">
    <source>
        <dbReference type="ARBA" id="ARBA00023053"/>
    </source>
</evidence>
<organism evidence="13 14">
    <name type="scientific">Lentibacillus persicus</name>
    <dbReference type="NCBI Taxonomy" id="640948"/>
    <lineage>
        <taxon>Bacteria</taxon>
        <taxon>Bacillati</taxon>
        <taxon>Bacillota</taxon>
        <taxon>Bacilli</taxon>
        <taxon>Bacillales</taxon>
        <taxon>Bacillaceae</taxon>
        <taxon>Lentibacillus</taxon>
    </lineage>
</organism>
<sequence length="513" mass="56183">MPGKFEVIDYIILIGYLLFILYIGMAVAKKGMKGKEFFKGDGKIPWWVTSVSLFATLLSPISFLSLAGNSYSDSWQLWVAQLGLFISVPVAIIFFLPVYRNLNLDTAYEYLERRFDKNLRLLASVLFIIYQIGRMSIIMYLPAIALSAVTGINAVFIILFMGIIATIYSTVGGIKSVLWTDFIQGVVLIGGGIFALIVLIFSIEGGVPAIFSTGLENDKFFSEEVLFDPNFVNDSLFIIFIGAGLSTAFSYISSQDMVQRYLTTTDLKQMNKMTIGNGVLSLGTATLFFFIGTALFVFYTQQMGSDIPTGNSDLIFANFIVSELPAGVSGLLIAGLFAAGQSTLSTGLNSVATSWTLDIQKVIKPDLSDAMSTKIAKSVSTIVGIFAILFAIVLAYSDISSAYEWFNGLMGLVLGIVGGTFTLGVMTRKANAKGAMLGFIATSIIAVYVSYFTDISLWAYSIINLVNSLVFGYVFSLIFSGKSKAEDECLELTYYDQKTLFDESERNEDYYAQ</sequence>
<dbReference type="Gene3D" id="1.20.1730.10">
    <property type="entry name" value="Sodium/glucose cotransporter"/>
    <property type="match status" value="1"/>
</dbReference>
<keyword evidence="14" id="KW-1185">Reference proteome</keyword>
<comment type="similarity">
    <text evidence="2 11">Belongs to the sodium:solute symporter (SSF) (TC 2.A.21) family.</text>
</comment>
<feature type="transmembrane region" description="Helical" evidence="12">
    <location>
        <begin position="434"/>
        <end position="451"/>
    </location>
</feature>
<comment type="subcellular location">
    <subcellularLocation>
        <location evidence="1">Cell membrane</location>
        <topology evidence="1">Multi-pass membrane protein</topology>
    </subcellularLocation>
</comment>
<keyword evidence="8" id="KW-0406">Ion transport</keyword>
<dbReference type="CDD" id="cd11495">
    <property type="entry name" value="SLC5sbd_NIS-like_u3"/>
    <property type="match status" value="1"/>
</dbReference>
<dbReference type="InterPro" id="IPR051163">
    <property type="entry name" value="Sodium:Solute_Symporter_SSF"/>
</dbReference>
<feature type="transmembrane region" description="Helical" evidence="12">
    <location>
        <begin position="186"/>
        <end position="211"/>
    </location>
</feature>
<dbReference type="InterPro" id="IPR038377">
    <property type="entry name" value="Na/Glc_symporter_sf"/>
</dbReference>
<keyword evidence="7" id="KW-0915">Sodium</keyword>
<dbReference type="PANTHER" id="PTHR42985">
    <property type="entry name" value="SODIUM-COUPLED MONOCARBOXYLATE TRANSPORTER"/>
    <property type="match status" value="1"/>
</dbReference>
<reference evidence="14" key="1">
    <citation type="submission" date="2016-10" db="EMBL/GenBank/DDBJ databases">
        <authorList>
            <person name="Varghese N."/>
            <person name="Submissions S."/>
        </authorList>
    </citation>
    <scope>NUCLEOTIDE SEQUENCE [LARGE SCALE GENOMIC DNA]</scope>
    <source>
        <strain evidence="14">DSM 22530</strain>
    </source>
</reference>
<evidence type="ECO:0000256" key="12">
    <source>
        <dbReference type="SAM" id="Phobius"/>
    </source>
</evidence>
<feature type="transmembrane region" description="Helical" evidence="12">
    <location>
        <begin position="78"/>
        <end position="99"/>
    </location>
</feature>
<feature type="transmembrane region" description="Helical" evidence="12">
    <location>
        <begin position="405"/>
        <end position="427"/>
    </location>
</feature>
<feature type="transmembrane region" description="Helical" evidence="12">
    <location>
        <begin position="274"/>
        <end position="299"/>
    </location>
</feature>
<evidence type="ECO:0000256" key="2">
    <source>
        <dbReference type="ARBA" id="ARBA00006434"/>
    </source>
</evidence>
<keyword evidence="3" id="KW-0813">Transport</keyword>
<feature type="transmembrane region" description="Helical" evidence="12">
    <location>
        <begin position="457"/>
        <end position="479"/>
    </location>
</feature>
<dbReference type="PANTHER" id="PTHR42985:SF40">
    <property type="entry name" value="LD47995P-RELATED"/>
    <property type="match status" value="1"/>
</dbReference>
<dbReference type="Proteomes" id="UP000199474">
    <property type="component" value="Unassembled WGS sequence"/>
</dbReference>
<dbReference type="GO" id="GO:0006814">
    <property type="term" value="P:sodium ion transport"/>
    <property type="evidence" value="ECO:0007669"/>
    <property type="project" value="UniProtKB-KW"/>
</dbReference>
<feature type="transmembrane region" description="Helical" evidence="12">
    <location>
        <begin position="7"/>
        <end position="25"/>
    </location>
</feature>
<keyword evidence="5 12" id="KW-0812">Transmembrane</keyword>
<dbReference type="InterPro" id="IPR001734">
    <property type="entry name" value="Na/solute_symporter"/>
</dbReference>
<dbReference type="GO" id="GO:0005886">
    <property type="term" value="C:plasma membrane"/>
    <property type="evidence" value="ECO:0007669"/>
    <property type="project" value="UniProtKB-SubCell"/>
</dbReference>
<feature type="transmembrane region" description="Helical" evidence="12">
    <location>
        <begin position="231"/>
        <end position="253"/>
    </location>
</feature>
<feature type="transmembrane region" description="Helical" evidence="12">
    <location>
        <begin position="119"/>
        <end position="145"/>
    </location>
</feature>
<evidence type="ECO:0000313" key="14">
    <source>
        <dbReference type="Proteomes" id="UP000199474"/>
    </source>
</evidence>
<protein>
    <submittedName>
        <fullName evidence="13">Solute:Na+ symporter, SSS family</fullName>
    </submittedName>
</protein>
<dbReference type="OrthoDB" id="9810181at2"/>
<keyword evidence="4" id="KW-1003">Cell membrane</keyword>
<dbReference type="RefSeq" id="WP_090085839.1">
    <property type="nucleotide sequence ID" value="NZ_FOMR01000008.1"/>
</dbReference>
<feature type="transmembrane region" description="Helical" evidence="12">
    <location>
        <begin position="379"/>
        <end position="399"/>
    </location>
</feature>
<evidence type="ECO:0000256" key="6">
    <source>
        <dbReference type="ARBA" id="ARBA00022989"/>
    </source>
</evidence>
<dbReference type="PROSITE" id="PS50283">
    <property type="entry name" value="NA_SOLUT_SYMP_3"/>
    <property type="match status" value="1"/>
</dbReference>
<feature type="transmembrane region" description="Helical" evidence="12">
    <location>
        <begin position="46"/>
        <end position="66"/>
    </location>
</feature>
<dbReference type="AlphaFoldDB" id="A0A1I1XWH2"/>
<keyword evidence="9 12" id="KW-0472">Membrane</keyword>
<proteinExistence type="inferred from homology"/>
<evidence type="ECO:0000256" key="4">
    <source>
        <dbReference type="ARBA" id="ARBA00022475"/>
    </source>
</evidence>
<dbReference type="NCBIfam" id="TIGR00813">
    <property type="entry name" value="sss"/>
    <property type="match status" value="1"/>
</dbReference>
<dbReference type="Pfam" id="PF00474">
    <property type="entry name" value="SSF"/>
    <property type="match status" value="1"/>
</dbReference>
<evidence type="ECO:0000256" key="11">
    <source>
        <dbReference type="RuleBase" id="RU362091"/>
    </source>
</evidence>
<evidence type="ECO:0000313" key="13">
    <source>
        <dbReference type="EMBL" id="SFE11621.1"/>
    </source>
</evidence>
<evidence type="ECO:0000256" key="3">
    <source>
        <dbReference type="ARBA" id="ARBA00022448"/>
    </source>
</evidence>